<evidence type="ECO:0000313" key="1">
    <source>
        <dbReference type="EMBL" id="KKN73864.1"/>
    </source>
</evidence>
<comment type="caution">
    <text evidence="1">The sequence shown here is derived from an EMBL/GenBank/DDBJ whole genome shotgun (WGS) entry which is preliminary data.</text>
</comment>
<reference evidence="1" key="1">
    <citation type="journal article" date="2015" name="Nature">
        <title>Complex archaea that bridge the gap between prokaryotes and eukaryotes.</title>
        <authorList>
            <person name="Spang A."/>
            <person name="Saw J.H."/>
            <person name="Jorgensen S.L."/>
            <person name="Zaremba-Niedzwiedzka K."/>
            <person name="Martijn J."/>
            <person name="Lind A.E."/>
            <person name="van Eijk R."/>
            <person name="Schleper C."/>
            <person name="Guy L."/>
            <person name="Ettema T.J."/>
        </authorList>
    </citation>
    <scope>NUCLEOTIDE SEQUENCE</scope>
</reference>
<proteinExistence type="predicted"/>
<name>A0A0F9T3X7_9ZZZZ</name>
<dbReference type="AlphaFoldDB" id="A0A0F9T3X7"/>
<accession>A0A0F9T3X7</accession>
<sequence>MKENKMDKLKFLGMERVGRALKKADETWDGVQPFNTKISPAIDYLYTWDKLNLPENADIKAQIVMEFGFGILTEIEKKALRSREARGL</sequence>
<gene>
    <name evidence="1" type="ORF">LCGC14_0396660</name>
</gene>
<organism evidence="1">
    <name type="scientific">marine sediment metagenome</name>
    <dbReference type="NCBI Taxonomy" id="412755"/>
    <lineage>
        <taxon>unclassified sequences</taxon>
        <taxon>metagenomes</taxon>
        <taxon>ecological metagenomes</taxon>
    </lineage>
</organism>
<protein>
    <submittedName>
        <fullName evidence="1">Uncharacterized protein</fullName>
    </submittedName>
</protein>
<dbReference type="EMBL" id="LAZR01000336">
    <property type="protein sequence ID" value="KKN73864.1"/>
    <property type="molecule type" value="Genomic_DNA"/>
</dbReference>